<dbReference type="RefSeq" id="WP_222581506.1">
    <property type="nucleotide sequence ID" value="NZ_JAHVHU010000020.1"/>
</dbReference>
<dbReference type="GO" id="GO:0009055">
    <property type="term" value="F:electron transfer activity"/>
    <property type="evidence" value="ECO:0007669"/>
    <property type="project" value="InterPro"/>
</dbReference>
<dbReference type="Pfam" id="PF07587">
    <property type="entry name" value="PSD1"/>
    <property type="match status" value="1"/>
</dbReference>
<dbReference type="AlphaFoldDB" id="A0A953LAI0"/>
<dbReference type="Pfam" id="PF07635">
    <property type="entry name" value="PSCyt1"/>
    <property type="match status" value="1"/>
</dbReference>
<comment type="caution">
    <text evidence="4">The sequence shown here is derived from an EMBL/GenBank/DDBJ whole genome shotgun (WGS) entry which is preliminary data.</text>
</comment>
<proteinExistence type="predicted"/>
<gene>
    <name evidence="4" type="ORF">KUV50_17590</name>
</gene>
<dbReference type="EMBL" id="JAHVHU010000020">
    <property type="protein sequence ID" value="MBY5959970.1"/>
    <property type="molecule type" value="Genomic_DNA"/>
</dbReference>
<feature type="domain" description="DUF1553" evidence="2">
    <location>
        <begin position="604"/>
        <end position="860"/>
    </location>
</feature>
<name>A0A953LAI0_9BACT</name>
<keyword evidence="5" id="KW-1185">Reference proteome</keyword>
<dbReference type="GO" id="GO:0020037">
    <property type="term" value="F:heme binding"/>
    <property type="evidence" value="ECO:0007669"/>
    <property type="project" value="InterPro"/>
</dbReference>
<dbReference type="Proteomes" id="UP000753961">
    <property type="component" value="Unassembled WGS sequence"/>
</dbReference>
<organism evidence="4 5">
    <name type="scientific">Membranihabitans marinus</name>
    <dbReference type="NCBI Taxonomy" id="1227546"/>
    <lineage>
        <taxon>Bacteria</taxon>
        <taxon>Pseudomonadati</taxon>
        <taxon>Bacteroidota</taxon>
        <taxon>Saprospiria</taxon>
        <taxon>Saprospirales</taxon>
        <taxon>Saprospiraceae</taxon>
        <taxon>Membranihabitans</taxon>
    </lineage>
</organism>
<dbReference type="InterPro" id="IPR011429">
    <property type="entry name" value="Cyt_c_Planctomycete-type"/>
</dbReference>
<feature type="domain" description="Cytochrome C Planctomycete-type" evidence="3">
    <location>
        <begin position="41"/>
        <end position="97"/>
    </location>
</feature>
<evidence type="ECO:0000313" key="5">
    <source>
        <dbReference type="Proteomes" id="UP000753961"/>
    </source>
</evidence>
<dbReference type="InterPro" id="IPR036909">
    <property type="entry name" value="Cyt_c-like_dom_sf"/>
</dbReference>
<dbReference type="PANTHER" id="PTHR35889">
    <property type="entry name" value="CYCLOINULO-OLIGOSACCHARIDE FRUCTANOTRANSFERASE-RELATED"/>
    <property type="match status" value="1"/>
</dbReference>
<evidence type="ECO:0000313" key="4">
    <source>
        <dbReference type="EMBL" id="MBY5959970.1"/>
    </source>
</evidence>
<feature type="domain" description="DUF1549" evidence="1">
    <location>
        <begin position="155"/>
        <end position="359"/>
    </location>
</feature>
<evidence type="ECO:0000259" key="2">
    <source>
        <dbReference type="Pfam" id="PF07587"/>
    </source>
</evidence>
<dbReference type="Pfam" id="PF07583">
    <property type="entry name" value="PSCyt2"/>
    <property type="match status" value="1"/>
</dbReference>
<dbReference type="InterPro" id="IPR022655">
    <property type="entry name" value="DUF1553"/>
</dbReference>
<protein>
    <submittedName>
        <fullName evidence="4">PSD1 and planctomycete cytochrome C domain-containing protein</fullName>
    </submittedName>
</protein>
<dbReference type="SUPFAM" id="SSF46626">
    <property type="entry name" value="Cytochrome c"/>
    <property type="match status" value="1"/>
</dbReference>
<dbReference type="PANTHER" id="PTHR35889:SF3">
    <property type="entry name" value="F-BOX DOMAIN-CONTAINING PROTEIN"/>
    <property type="match status" value="1"/>
</dbReference>
<evidence type="ECO:0000259" key="1">
    <source>
        <dbReference type="Pfam" id="PF07583"/>
    </source>
</evidence>
<reference evidence="4" key="1">
    <citation type="submission" date="2021-06" db="EMBL/GenBank/DDBJ databases">
        <title>44 bacteria genomes isolated from Dapeng, Shenzhen.</title>
        <authorList>
            <person name="Zheng W."/>
            <person name="Yu S."/>
            <person name="Huang Y."/>
        </authorList>
    </citation>
    <scope>NUCLEOTIDE SEQUENCE</scope>
    <source>
        <strain evidence="4">DP5N28-2</strain>
    </source>
</reference>
<evidence type="ECO:0000259" key="3">
    <source>
        <dbReference type="Pfam" id="PF07635"/>
    </source>
</evidence>
<dbReference type="InterPro" id="IPR011444">
    <property type="entry name" value="DUF1549"/>
</dbReference>
<accession>A0A953LAI0</accession>
<sequence>MRIIYSILLIFAVGLGYYFWTGQDNPVDYSTQVKPIINKHCISCHGGVKKNGGFSLLFQEEAMADTKSGHPAIVPGDPENSPMIQRLKETDPELRMPYQKPPLTKQEIRILEDWIRQGAQWGEHWAYIPPIEPSVPDEIAEARAGSASSDFFVNEIDRFIYRDMESVGLKPSPRADTGRLVRRLYLDLIGLPPTTEVVDQIKNGSLSYEKVIDQLLDDPNFGEKWASWWLDLARYADTKGYEKDQSRAMWRFRDYVIQSFNQDKPFDEFTIEQLAGDLMDNPTREQLIATAFHRNTMSNDEGGTDDEEYRIASVIDRVNTTFEVWQSTTYACVQCHAHTYDPFKHEEYYEVMAFFNNSRDEDTADNEPLLRIYPDTIAASIEELKHWMIQNTNSPSRVEDEMQFIRTLEPKIHTHLCTDFVNGELSDTKYLALRHKGHCALNNTYLNNAETMVISYSCWKEGGRMTIRESNQEGKVITSFPLKKTNGNAIEFIPIAPMQDSVDLFIEFTNPLLDAQENSFRVYWFAFRPGLPGQSQPEFDKMNRKYREIIQSKPEGVSVMVENPPYMHRVTQVFEKGNWMVLGDTVLPDVPEVLNPFPENAPRNRLGLAQWLVDERNPLTARTVVNRIWQQIFGQGLVTTVEDLGSQSEPSVHSELLDWLAVRLMKTHDWHLKPLIRDIVRSGTYRQSSIISERKRETDPQNLYYSRGPRFRLSAEQIRDQALAVSGLLSDKQYGPSVMPPQPDGIWQTVYSGESWRTSPGEDRYRRGIYTFIKRTSPYPSFVSFDAGSREICITERTRTNTPLQALVTLNDPVYTEAAIAWASRLIHERASLEAILAQAYYEATFREISLGKKEALVKLYDESLAHFEGNHTGVKEYLKIGPDGITGVNNHIELAALSVVCSAIMNLDEFLTKT</sequence>